<evidence type="ECO:0000256" key="7">
    <source>
        <dbReference type="ARBA" id="ARBA00022842"/>
    </source>
</evidence>
<keyword evidence="13" id="KW-1185">Reference proteome</keyword>
<dbReference type="InterPro" id="IPR011335">
    <property type="entry name" value="Restrct_endonuc-II-like"/>
</dbReference>
<evidence type="ECO:0000256" key="8">
    <source>
        <dbReference type="ARBA" id="ARBA00023125"/>
    </source>
</evidence>
<evidence type="ECO:0000256" key="10">
    <source>
        <dbReference type="ARBA" id="ARBA00023204"/>
    </source>
</evidence>
<keyword evidence="10" id="KW-0234">DNA repair</keyword>
<keyword evidence="4" id="KW-0255">Endonuclease</keyword>
<evidence type="ECO:0000256" key="11">
    <source>
        <dbReference type="ARBA" id="ARBA00029354"/>
    </source>
</evidence>
<name>A0A3Q8Q3Z1_9VIRU</name>
<protein>
    <submittedName>
        <fullName evidence="12">Putative Holliday junction resolvase</fullName>
    </submittedName>
</protein>
<comment type="catalytic activity">
    <reaction evidence="11">
        <text>Endonucleolytic cleavage at a junction such as a reciprocal single-stranded crossover between two homologous DNA duplexes (Holliday junction).</text>
        <dbReference type="EC" id="3.1.21.10"/>
    </reaction>
</comment>
<dbReference type="PIRSF" id="PIRSF004985">
    <property type="entry name" value="Hlld_jn_rslvs_ar"/>
    <property type="match status" value="1"/>
</dbReference>
<accession>A0A3Q8Q3Z1</accession>
<dbReference type="Proteomes" id="UP000277970">
    <property type="component" value="Segment"/>
</dbReference>
<keyword evidence="9" id="KW-0233">DNA recombination</keyword>
<dbReference type="InterPro" id="IPR011856">
    <property type="entry name" value="tRNA_endonuc-like_dom_sf"/>
</dbReference>
<evidence type="ECO:0000256" key="6">
    <source>
        <dbReference type="ARBA" id="ARBA00022801"/>
    </source>
</evidence>
<evidence type="ECO:0000256" key="4">
    <source>
        <dbReference type="ARBA" id="ARBA00022759"/>
    </source>
</evidence>
<dbReference type="GO" id="GO:0046872">
    <property type="term" value="F:metal ion binding"/>
    <property type="evidence" value="ECO:0007669"/>
    <property type="project" value="UniProtKB-KW"/>
</dbReference>
<keyword evidence="6" id="KW-0378">Hydrolase</keyword>
<reference evidence="12" key="1">
    <citation type="journal article" date="2018" name="Environ. Microbiol.">
        <title>New archaeal viruses discovered by metagenomic analysis of viral communities in enrichment cultures.</title>
        <authorList>
            <person name="Liu Y."/>
            <person name="Brandt D."/>
            <person name="Ishino S."/>
            <person name="Ishino Y."/>
            <person name="Koonin E.V."/>
            <person name="Kalinowski J."/>
            <person name="Krupovic M."/>
            <person name="Prangishvili D."/>
        </authorList>
    </citation>
    <scope>NUCLEOTIDE SEQUENCE [LARGE SCALE GENOMIC DNA]</scope>
</reference>
<dbReference type="PANTHER" id="PTHR39651">
    <property type="entry name" value="HOLLIDAY JUNCTION RESOLVASE HJC"/>
    <property type="match status" value="1"/>
</dbReference>
<dbReference type="SUPFAM" id="SSF52980">
    <property type="entry name" value="Restriction endonuclease-like"/>
    <property type="match status" value="1"/>
</dbReference>
<keyword evidence="8" id="KW-0238">DNA-binding</keyword>
<evidence type="ECO:0000256" key="3">
    <source>
        <dbReference type="ARBA" id="ARBA00022723"/>
    </source>
</evidence>
<sequence length="120" mass="14124">MNIKAKGKYYEYKALEILKNKGFKALRIPTSATGKQPLPDIIATKNNTIYAIEVKSTRQNRIYIDAFQIEKIIKFCMMFDFCNCEPTILIFWKKYKSVRMYKINQYDGKNGITIRYKAKS</sequence>
<evidence type="ECO:0000256" key="2">
    <source>
        <dbReference type="ARBA" id="ARBA00022722"/>
    </source>
</evidence>
<keyword evidence="3" id="KW-0479">Metal-binding</keyword>
<evidence type="ECO:0000256" key="5">
    <source>
        <dbReference type="ARBA" id="ARBA00022763"/>
    </source>
</evidence>
<dbReference type="GO" id="GO:0006310">
    <property type="term" value="P:DNA recombination"/>
    <property type="evidence" value="ECO:0007669"/>
    <property type="project" value="UniProtKB-KW"/>
</dbReference>
<gene>
    <name evidence="12" type="ORF">SBRV1_gp34</name>
</gene>
<dbReference type="GO" id="GO:0008821">
    <property type="term" value="F:crossover junction DNA endonuclease activity"/>
    <property type="evidence" value="ECO:0007669"/>
    <property type="project" value="UniProtKB-EC"/>
</dbReference>
<comment type="cofactor">
    <cofactor evidence="1">
        <name>Mg(2+)</name>
        <dbReference type="ChEBI" id="CHEBI:18420"/>
    </cofactor>
</comment>
<dbReference type="Pfam" id="PF01870">
    <property type="entry name" value="Hjc"/>
    <property type="match status" value="1"/>
</dbReference>
<dbReference type="Gene3D" id="3.40.1350.10">
    <property type="match status" value="1"/>
</dbReference>
<evidence type="ECO:0000256" key="9">
    <source>
        <dbReference type="ARBA" id="ARBA00023172"/>
    </source>
</evidence>
<evidence type="ECO:0000256" key="1">
    <source>
        <dbReference type="ARBA" id="ARBA00001946"/>
    </source>
</evidence>
<keyword evidence="7" id="KW-0460">Magnesium</keyword>
<keyword evidence="2" id="KW-0540">Nuclease</keyword>
<evidence type="ECO:0000313" key="12">
    <source>
        <dbReference type="EMBL" id="AZI75923.1"/>
    </source>
</evidence>
<dbReference type="EMBL" id="MK064565">
    <property type="protein sequence ID" value="AZI75923.1"/>
    <property type="molecule type" value="Genomic_DNA"/>
</dbReference>
<evidence type="ECO:0000313" key="13">
    <source>
        <dbReference type="Proteomes" id="UP000277970"/>
    </source>
</evidence>
<proteinExistence type="predicted"/>
<organism evidence="12">
    <name type="scientific">Sulfolobales Beppu rod-shaped virus 1</name>
    <dbReference type="NCBI Taxonomy" id="2493121"/>
    <lineage>
        <taxon>Viruses</taxon>
        <taxon>Adnaviria</taxon>
        <taxon>Zilligvirae</taxon>
        <taxon>Taleaviricota</taxon>
        <taxon>Tokiviricetes</taxon>
        <taxon>Ligamenvirales</taxon>
        <taxon>Rudiviridae</taxon>
        <taxon>Japarudivirus</taxon>
        <taxon>Japarudivirus beppuense</taxon>
        <taxon>Japarudivirus SBRV1</taxon>
    </lineage>
</organism>
<keyword evidence="5" id="KW-0227">DNA damage</keyword>
<dbReference type="GO" id="GO:0003677">
    <property type="term" value="F:DNA binding"/>
    <property type="evidence" value="ECO:0007669"/>
    <property type="project" value="UniProtKB-KW"/>
</dbReference>
<dbReference type="PANTHER" id="PTHR39651:SF1">
    <property type="entry name" value="HOLLIDAY JUNCTION RESOLVASE HJC"/>
    <property type="match status" value="1"/>
</dbReference>
<dbReference type="InterPro" id="IPR002732">
    <property type="entry name" value="Hjc"/>
</dbReference>
<dbReference type="GO" id="GO:0006281">
    <property type="term" value="P:DNA repair"/>
    <property type="evidence" value="ECO:0007669"/>
    <property type="project" value="UniProtKB-KW"/>
</dbReference>
<dbReference type="InterPro" id="IPR014428">
    <property type="entry name" value="Hjc_arc"/>
</dbReference>